<feature type="transmembrane region" description="Helical" evidence="9">
    <location>
        <begin position="99"/>
        <end position="123"/>
    </location>
</feature>
<dbReference type="GO" id="GO:0098553">
    <property type="term" value="C:lumenal side of endoplasmic reticulum membrane"/>
    <property type="evidence" value="ECO:0007669"/>
    <property type="project" value="TreeGrafter"/>
</dbReference>
<evidence type="ECO:0000313" key="10">
    <source>
        <dbReference type="EMBL" id="EPT04939.1"/>
    </source>
</evidence>
<dbReference type="GO" id="GO:0098554">
    <property type="term" value="C:cytoplasmic side of endoplasmic reticulum membrane"/>
    <property type="evidence" value="ECO:0007669"/>
    <property type="project" value="TreeGrafter"/>
</dbReference>
<protein>
    <submittedName>
        <fullName evidence="10">Uncharacterized protein</fullName>
    </submittedName>
</protein>
<feature type="transmembrane region" description="Helical" evidence="9">
    <location>
        <begin position="318"/>
        <end position="336"/>
    </location>
</feature>
<comment type="subcellular location">
    <subcellularLocation>
        <location evidence="1">Endoplasmic reticulum membrane</location>
        <topology evidence="1">Multi-pass membrane protein</topology>
    </subcellularLocation>
</comment>
<evidence type="ECO:0000256" key="5">
    <source>
        <dbReference type="ARBA" id="ARBA00022824"/>
    </source>
</evidence>
<dbReference type="HOGENOM" id="CLU_023799_0_1_1"/>
<dbReference type="InterPro" id="IPR006639">
    <property type="entry name" value="Preselin/SPP"/>
</dbReference>
<feature type="transmembrane region" description="Helical" evidence="9">
    <location>
        <begin position="293"/>
        <end position="312"/>
    </location>
</feature>
<dbReference type="Proteomes" id="UP000015241">
    <property type="component" value="Unassembled WGS sequence"/>
</dbReference>
<organism evidence="10 11">
    <name type="scientific">Fomitopsis schrenkii</name>
    <name type="common">Brown rot fungus</name>
    <dbReference type="NCBI Taxonomy" id="2126942"/>
    <lineage>
        <taxon>Eukaryota</taxon>
        <taxon>Fungi</taxon>
        <taxon>Dikarya</taxon>
        <taxon>Basidiomycota</taxon>
        <taxon>Agaricomycotina</taxon>
        <taxon>Agaricomycetes</taxon>
        <taxon>Polyporales</taxon>
        <taxon>Fomitopsis</taxon>
    </lineage>
</organism>
<evidence type="ECO:0000256" key="3">
    <source>
        <dbReference type="ARBA" id="ARBA00022692"/>
    </source>
</evidence>
<sequence>MSSTPKTDWDLISSYAGLLSLATLSIYAGSHGSVTVRSTTPKHAKKKRAEEDEEDEEEEIPDRLSAQDAYLLPVIGSVVLFSLYLVVKYLGSEWINWLLQWYFTLTGIGSVGKSLVSLARWTVGRDRWRQFDKWQLICLKGPHKLISLSLRTPSLFLTPLGALPSIMYTYGPSTTRRSGLLTDTLALSFAHNSLSLLKIDSFQTGCILLSGLFLYDIWWVFGTEVMVKVATTLDVPIKILWPKSLTFSTERGFTMLGLGDIVVPGLFIALALRYDYHRSDKNASSYSKPYFHAGVFAYVAGLATTMSVMHFFGHAQPALLYLSPACMISFFVTAFAKGDFAQAWAWSDDPEKAKGEDEKASPSANSNGAKKLLSHLPLRKRVGRS</sequence>
<evidence type="ECO:0000256" key="4">
    <source>
        <dbReference type="ARBA" id="ARBA00022801"/>
    </source>
</evidence>
<feature type="transmembrane region" description="Helical" evidence="9">
    <location>
        <begin position="12"/>
        <end position="29"/>
    </location>
</feature>
<feature type="transmembrane region" description="Helical" evidence="9">
    <location>
        <begin position="252"/>
        <end position="272"/>
    </location>
</feature>
<evidence type="ECO:0000256" key="9">
    <source>
        <dbReference type="SAM" id="Phobius"/>
    </source>
</evidence>
<evidence type="ECO:0000313" key="11">
    <source>
        <dbReference type="Proteomes" id="UP000015241"/>
    </source>
</evidence>
<dbReference type="GO" id="GO:0006465">
    <property type="term" value="P:signal peptide processing"/>
    <property type="evidence" value="ECO:0007669"/>
    <property type="project" value="TreeGrafter"/>
</dbReference>
<dbReference type="eggNOG" id="KOG2443">
    <property type="taxonomic scope" value="Eukaryota"/>
</dbReference>
<keyword evidence="7 9" id="KW-0472">Membrane</keyword>
<keyword evidence="3 9" id="KW-0812">Transmembrane</keyword>
<reference evidence="10 11" key="1">
    <citation type="journal article" date="2012" name="Science">
        <title>The Paleozoic origin of enzymatic lignin decomposition reconstructed from 31 fungal genomes.</title>
        <authorList>
            <person name="Floudas D."/>
            <person name="Binder M."/>
            <person name="Riley R."/>
            <person name="Barry K."/>
            <person name="Blanchette R.A."/>
            <person name="Henrissat B."/>
            <person name="Martinez A.T."/>
            <person name="Otillar R."/>
            <person name="Spatafora J.W."/>
            <person name="Yadav J.S."/>
            <person name="Aerts A."/>
            <person name="Benoit I."/>
            <person name="Boyd A."/>
            <person name="Carlson A."/>
            <person name="Copeland A."/>
            <person name="Coutinho P.M."/>
            <person name="de Vries R.P."/>
            <person name="Ferreira P."/>
            <person name="Findley K."/>
            <person name="Foster B."/>
            <person name="Gaskell J."/>
            <person name="Glotzer D."/>
            <person name="Gorecki P."/>
            <person name="Heitman J."/>
            <person name="Hesse C."/>
            <person name="Hori C."/>
            <person name="Igarashi K."/>
            <person name="Jurgens J.A."/>
            <person name="Kallen N."/>
            <person name="Kersten P."/>
            <person name="Kohler A."/>
            <person name="Kuees U."/>
            <person name="Kumar T.K.A."/>
            <person name="Kuo A."/>
            <person name="LaButti K."/>
            <person name="Larrondo L.F."/>
            <person name="Lindquist E."/>
            <person name="Ling A."/>
            <person name="Lombard V."/>
            <person name="Lucas S."/>
            <person name="Lundell T."/>
            <person name="Martin R."/>
            <person name="McLaughlin D.J."/>
            <person name="Morgenstern I."/>
            <person name="Morin E."/>
            <person name="Murat C."/>
            <person name="Nagy L.G."/>
            <person name="Nolan M."/>
            <person name="Ohm R.A."/>
            <person name="Patyshakuliyeva A."/>
            <person name="Rokas A."/>
            <person name="Ruiz-Duenas F.J."/>
            <person name="Sabat G."/>
            <person name="Salamov A."/>
            <person name="Samejima M."/>
            <person name="Schmutz J."/>
            <person name="Slot J.C."/>
            <person name="St John F."/>
            <person name="Stenlid J."/>
            <person name="Sun H."/>
            <person name="Sun S."/>
            <person name="Syed K."/>
            <person name="Tsang A."/>
            <person name="Wiebenga A."/>
            <person name="Young D."/>
            <person name="Pisabarro A."/>
            <person name="Eastwood D.C."/>
            <person name="Martin F."/>
            <person name="Cullen D."/>
            <person name="Grigoriev I.V."/>
            <person name="Hibbett D.S."/>
        </authorList>
    </citation>
    <scope>NUCLEOTIDE SEQUENCE</scope>
    <source>
        <strain evidence="11">FP-58527</strain>
    </source>
</reference>
<gene>
    <name evidence="10" type="ORF">FOMPIDRAFT_1112805</name>
</gene>
<keyword evidence="6 9" id="KW-1133">Transmembrane helix</keyword>
<dbReference type="InterPro" id="IPR007369">
    <property type="entry name" value="Peptidase_A22B_SPP"/>
</dbReference>
<dbReference type="EMBL" id="KE504125">
    <property type="protein sequence ID" value="EPT04939.1"/>
    <property type="molecule type" value="Genomic_DNA"/>
</dbReference>
<feature type="region of interest" description="Disordered" evidence="8">
    <location>
        <begin position="34"/>
        <end position="59"/>
    </location>
</feature>
<dbReference type="AlphaFoldDB" id="S8EPI2"/>
<evidence type="ECO:0000256" key="8">
    <source>
        <dbReference type="SAM" id="MobiDB-lite"/>
    </source>
</evidence>
<dbReference type="STRING" id="743788.S8EPI2"/>
<proteinExistence type="inferred from homology"/>
<keyword evidence="11" id="KW-1185">Reference proteome</keyword>
<dbReference type="GO" id="GO:0033619">
    <property type="term" value="P:membrane protein proteolysis"/>
    <property type="evidence" value="ECO:0007669"/>
    <property type="project" value="TreeGrafter"/>
</dbReference>
<dbReference type="Pfam" id="PF04258">
    <property type="entry name" value="Peptidase_A22B"/>
    <property type="match status" value="1"/>
</dbReference>
<name>S8EPI2_FOMSC</name>
<dbReference type="PANTHER" id="PTHR12174">
    <property type="entry name" value="SIGNAL PEPTIDE PEPTIDASE"/>
    <property type="match status" value="1"/>
</dbReference>
<dbReference type="GO" id="GO:0042500">
    <property type="term" value="F:aspartic endopeptidase activity, intramembrane cleaving"/>
    <property type="evidence" value="ECO:0007669"/>
    <property type="project" value="InterPro"/>
</dbReference>
<dbReference type="OrthoDB" id="29661at2759"/>
<keyword evidence="4" id="KW-0378">Hydrolase</keyword>
<feature type="region of interest" description="Disordered" evidence="8">
    <location>
        <begin position="351"/>
        <end position="385"/>
    </location>
</feature>
<evidence type="ECO:0000256" key="7">
    <source>
        <dbReference type="ARBA" id="ARBA00023136"/>
    </source>
</evidence>
<feature type="transmembrane region" description="Helical" evidence="9">
    <location>
        <begin position="202"/>
        <end position="221"/>
    </location>
</feature>
<dbReference type="FunCoup" id="S8EPI2">
    <property type="interactions" value="167"/>
</dbReference>
<accession>S8EPI2</accession>
<evidence type="ECO:0000256" key="2">
    <source>
        <dbReference type="ARBA" id="ARBA00006859"/>
    </source>
</evidence>
<evidence type="ECO:0000256" key="6">
    <source>
        <dbReference type="ARBA" id="ARBA00022989"/>
    </source>
</evidence>
<evidence type="ECO:0000256" key="1">
    <source>
        <dbReference type="ARBA" id="ARBA00004477"/>
    </source>
</evidence>
<feature type="transmembrane region" description="Helical" evidence="9">
    <location>
        <begin position="69"/>
        <end position="87"/>
    </location>
</feature>
<comment type="similarity">
    <text evidence="2">Belongs to the peptidase A22B family.</text>
</comment>
<dbReference type="SMART" id="SM00730">
    <property type="entry name" value="PSN"/>
    <property type="match status" value="1"/>
</dbReference>
<keyword evidence="5" id="KW-0256">Endoplasmic reticulum</keyword>
<dbReference type="InParanoid" id="S8EPI2"/>
<feature type="compositionally biased region" description="Basic and acidic residues" evidence="8">
    <location>
        <begin position="351"/>
        <end position="360"/>
    </location>
</feature>
<dbReference type="PANTHER" id="PTHR12174:SF23">
    <property type="entry name" value="MINOR HISTOCOMPATIBILITY ANTIGEN H13"/>
    <property type="match status" value="1"/>
</dbReference>